<dbReference type="AlphaFoldDB" id="A0A387B473"/>
<dbReference type="SMART" id="SM00530">
    <property type="entry name" value="HTH_XRE"/>
    <property type="match status" value="1"/>
</dbReference>
<feature type="region of interest" description="Disordered" evidence="1">
    <location>
        <begin position="253"/>
        <end position="272"/>
    </location>
</feature>
<dbReference type="Pfam" id="PF13560">
    <property type="entry name" value="HTH_31"/>
    <property type="match status" value="1"/>
</dbReference>
<accession>A0A387B473</accession>
<gene>
    <name evidence="3" type="ORF">D7I47_02415</name>
</gene>
<dbReference type="Gene3D" id="1.10.260.40">
    <property type="entry name" value="lambda repressor-like DNA-binding domains"/>
    <property type="match status" value="1"/>
</dbReference>
<evidence type="ECO:0000256" key="1">
    <source>
        <dbReference type="SAM" id="MobiDB-lite"/>
    </source>
</evidence>
<dbReference type="InterPro" id="IPR041413">
    <property type="entry name" value="MLTR_LBD"/>
</dbReference>
<dbReference type="KEGG" id="lyd:D7I47_02415"/>
<dbReference type="Proteomes" id="UP000278886">
    <property type="component" value="Chromosome"/>
</dbReference>
<dbReference type="PANTHER" id="PTHR35010:SF2">
    <property type="entry name" value="BLL4672 PROTEIN"/>
    <property type="match status" value="1"/>
</dbReference>
<dbReference type="GO" id="GO:0003677">
    <property type="term" value="F:DNA binding"/>
    <property type="evidence" value="ECO:0007669"/>
    <property type="project" value="InterPro"/>
</dbReference>
<dbReference type="PROSITE" id="PS50943">
    <property type="entry name" value="HTH_CROC1"/>
    <property type="match status" value="1"/>
</dbReference>
<evidence type="ECO:0000313" key="4">
    <source>
        <dbReference type="Proteomes" id="UP000278886"/>
    </source>
</evidence>
<organism evidence="3 4">
    <name type="scientific">Protaetiibacter intestinalis</name>
    <dbReference type="NCBI Taxonomy" id="2419774"/>
    <lineage>
        <taxon>Bacteria</taxon>
        <taxon>Bacillati</taxon>
        <taxon>Actinomycetota</taxon>
        <taxon>Actinomycetes</taxon>
        <taxon>Micrococcales</taxon>
        <taxon>Microbacteriaceae</taxon>
        <taxon>Protaetiibacter</taxon>
    </lineage>
</organism>
<feature type="domain" description="HTH cro/C1-type" evidence="2">
    <location>
        <begin position="35"/>
        <end position="82"/>
    </location>
</feature>
<dbReference type="Pfam" id="PF17765">
    <property type="entry name" value="MLTR_LBD"/>
    <property type="match status" value="1"/>
</dbReference>
<sequence length="272" mass="30438">MAFNSPLGDYLRARRAATQPEDVGLVRMPGRRVEGLRREEVAELAGVSSDYYLRLEQGRDRQPSFQVLQAIARALKLDASAVDYMLRLTHVDTGVGRSDDMEIAADVVSGLDEMVAQWPFPAYVTNRNLRILSSNESARQLVPEMWNPGGSLIVAIFGDAWRRIDQHWECNARRAVAALRFASDPRDSALRDLVGLLSMRDADFRRIWSAHEAAPLGACRLQLNLGGEERFFDQRTLVMPDAEGSMVTVLREAESSGERQEWTQDGEFEGAA</sequence>
<protein>
    <submittedName>
        <fullName evidence="3">XRE family transcriptional regulator</fullName>
    </submittedName>
</protein>
<evidence type="ECO:0000313" key="3">
    <source>
        <dbReference type="EMBL" id="AYF97213.1"/>
    </source>
</evidence>
<reference evidence="4" key="1">
    <citation type="submission" date="2018-09" db="EMBL/GenBank/DDBJ databases">
        <title>Genome sequencing of strain 2DFWR-13.</title>
        <authorList>
            <person name="Heo J."/>
            <person name="Kim S.-J."/>
            <person name="Kwon S.-W."/>
        </authorList>
    </citation>
    <scope>NUCLEOTIDE SEQUENCE [LARGE SCALE GENOMIC DNA]</scope>
    <source>
        <strain evidence="4">2DFWR-13</strain>
    </source>
</reference>
<name>A0A387B473_9MICO</name>
<dbReference type="PANTHER" id="PTHR35010">
    <property type="entry name" value="BLL4672 PROTEIN-RELATED"/>
    <property type="match status" value="1"/>
</dbReference>
<dbReference type="InterPro" id="IPR001387">
    <property type="entry name" value="Cro/C1-type_HTH"/>
</dbReference>
<dbReference type="CDD" id="cd00093">
    <property type="entry name" value="HTH_XRE"/>
    <property type="match status" value="1"/>
</dbReference>
<dbReference type="SUPFAM" id="SSF47413">
    <property type="entry name" value="lambda repressor-like DNA-binding domains"/>
    <property type="match status" value="1"/>
</dbReference>
<dbReference type="EMBL" id="CP032630">
    <property type="protein sequence ID" value="AYF97213.1"/>
    <property type="molecule type" value="Genomic_DNA"/>
</dbReference>
<keyword evidence="4" id="KW-1185">Reference proteome</keyword>
<dbReference type="RefSeq" id="WP_120761564.1">
    <property type="nucleotide sequence ID" value="NZ_CP032630.1"/>
</dbReference>
<dbReference type="InterPro" id="IPR010982">
    <property type="entry name" value="Lambda_DNA-bd_dom_sf"/>
</dbReference>
<dbReference type="OrthoDB" id="3518652at2"/>
<feature type="compositionally biased region" description="Basic and acidic residues" evidence="1">
    <location>
        <begin position="253"/>
        <end position="262"/>
    </location>
</feature>
<dbReference type="Gene3D" id="3.30.450.180">
    <property type="match status" value="1"/>
</dbReference>
<evidence type="ECO:0000259" key="2">
    <source>
        <dbReference type="PROSITE" id="PS50943"/>
    </source>
</evidence>
<proteinExistence type="predicted"/>